<organism evidence="1 2">
    <name type="scientific">Paracoccus methylovorus</name>
    <dbReference type="NCBI Taxonomy" id="2812658"/>
    <lineage>
        <taxon>Bacteria</taxon>
        <taxon>Pseudomonadati</taxon>
        <taxon>Pseudomonadota</taxon>
        <taxon>Alphaproteobacteria</taxon>
        <taxon>Rhodobacterales</taxon>
        <taxon>Paracoccaceae</taxon>
        <taxon>Paracoccus</taxon>
    </lineage>
</organism>
<dbReference type="EMBL" id="CP070371">
    <property type="protein sequence ID" value="QRZ15147.1"/>
    <property type="molecule type" value="Genomic_DNA"/>
</dbReference>
<name>A0ABX7JR71_9RHOB</name>
<dbReference type="InterPro" id="IPR009799">
    <property type="entry name" value="EthD_dom"/>
</dbReference>
<evidence type="ECO:0000313" key="2">
    <source>
        <dbReference type="Proteomes" id="UP000663629"/>
    </source>
</evidence>
<sequence>MITRSAFLLGRVAPEDQPAFDRHMRETVVAEILTYPGIRRVTLRKLAQADAGAEADAAYMQFDLFFDSHAAMDAALASPVRQAVQERIKAGMGPFAGRVIHVVSDMLEDRA</sequence>
<protein>
    <submittedName>
        <fullName evidence="1">EthD family reductase</fullName>
    </submittedName>
</protein>
<accession>A0ABX7JR71</accession>
<dbReference type="NCBIfam" id="TIGR02118">
    <property type="entry name" value="EthD family reductase"/>
    <property type="match status" value="1"/>
</dbReference>
<dbReference type="Proteomes" id="UP000663629">
    <property type="component" value="Chromosome 2"/>
</dbReference>
<evidence type="ECO:0000313" key="1">
    <source>
        <dbReference type="EMBL" id="QRZ15147.1"/>
    </source>
</evidence>
<proteinExistence type="predicted"/>
<keyword evidence="2" id="KW-1185">Reference proteome</keyword>
<dbReference type="Gene3D" id="3.30.70.100">
    <property type="match status" value="1"/>
</dbReference>
<reference evidence="1 2" key="1">
    <citation type="submission" date="2021-02" db="EMBL/GenBank/DDBJ databases">
        <title>Paracoccus methylovroum sp.nov., a new methanol and methylamine utilizing methylotrophic denitrifer.</title>
        <authorList>
            <person name="Timsy T."/>
            <person name="Behrendt U."/>
            <person name="Ulrich A."/>
            <person name="Spanner T."/>
            <person name="Foesel B.U."/>
            <person name="Horn M.A."/>
            <person name="Kolb S."/>
        </authorList>
    </citation>
    <scope>NUCLEOTIDE SEQUENCE [LARGE SCALE GENOMIC DNA]</scope>
    <source>
        <strain evidence="1 2">H4-D09</strain>
    </source>
</reference>
<dbReference type="SUPFAM" id="SSF54909">
    <property type="entry name" value="Dimeric alpha+beta barrel"/>
    <property type="match status" value="1"/>
</dbReference>
<dbReference type="InterPro" id="IPR011008">
    <property type="entry name" value="Dimeric_a/b-barrel"/>
</dbReference>
<dbReference type="RefSeq" id="WP_205296106.1">
    <property type="nucleotide sequence ID" value="NZ_CP070371.1"/>
</dbReference>
<gene>
    <name evidence="1" type="ORF">JWJ88_19650</name>
</gene>